<organism evidence="1 2">
    <name type="scientific">Pseudomonas arcuscaelestis</name>
    <dbReference type="NCBI Taxonomy" id="2710591"/>
    <lineage>
        <taxon>Bacteria</taxon>
        <taxon>Pseudomonadati</taxon>
        <taxon>Pseudomonadota</taxon>
        <taxon>Gammaproteobacteria</taxon>
        <taxon>Pseudomonadales</taxon>
        <taxon>Pseudomonadaceae</taxon>
        <taxon>Pseudomonas</taxon>
    </lineage>
</organism>
<accession>A0ABS2BYP0</accession>
<protein>
    <submittedName>
        <fullName evidence="1">Uncharacterized protein</fullName>
    </submittedName>
</protein>
<dbReference type="Proteomes" id="UP000745663">
    <property type="component" value="Unassembled WGS sequence"/>
</dbReference>
<keyword evidence="2" id="KW-1185">Reference proteome</keyword>
<name>A0ABS2BYP0_9PSED</name>
<proteinExistence type="predicted"/>
<dbReference type="RefSeq" id="WP_203584648.1">
    <property type="nucleotide sequence ID" value="NZ_JACOPV010000008.1"/>
</dbReference>
<dbReference type="EMBL" id="JACOPV010000008">
    <property type="protein sequence ID" value="MBM5458709.1"/>
    <property type="molecule type" value="Genomic_DNA"/>
</dbReference>
<evidence type="ECO:0000313" key="1">
    <source>
        <dbReference type="EMBL" id="MBM5458709.1"/>
    </source>
</evidence>
<comment type="caution">
    <text evidence="1">The sequence shown here is derived from an EMBL/GenBank/DDBJ whole genome shotgun (WGS) entry which is preliminary data.</text>
</comment>
<gene>
    <name evidence="1" type="ORF">H8F21_14165</name>
</gene>
<sequence>MTPDPGYSMSADQAAFISELTGMSAGDRGQALTAYAEQYGQAHLVSLFTQFIGMANSVVENCAAMTDLVLITEMGMHPDRFDSINLPTIAGACQGVALAAQADPAGACEGCAYRLGTMANQSPMATSDASYMAIEPRGFMCHAEVDECGRPLKVCVGHAKAWKAAQAAE</sequence>
<reference evidence="1 2" key="1">
    <citation type="submission" date="2020-08" db="EMBL/GenBank/DDBJ databases">
        <title>Description of novel Pseudomonas species.</title>
        <authorList>
            <person name="Duman M."/>
            <person name="Mulet M."/>
            <person name="Altun S."/>
            <person name="Saticioglu I.B."/>
            <person name="Lalucat J."/>
            <person name="Garcia-Valdes E."/>
        </authorList>
    </citation>
    <scope>NUCLEOTIDE SEQUENCE [LARGE SCALE GENOMIC DNA]</scope>
    <source>
        <strain evidence="1 2">P66</strain>
    </source>
</reference>
<evidence type="ECO:0000313" key="2">
    <source>
        <dbReference type="Proteomes" id="UP000745663"/>
    </source>
</evidence>